<dbReference type="InterPro" id="IPR045864">
    <property type="entry name" value="aa-tRNA-synth_II/BPL/LPL"/>
</dbReference>
<dbReference type="SUPFAM" id="SSF55681">
    <property type="entry name" value="Class II aaRS and biotin synthetases"/>
    <property type="match status" value="1"/>
</dbReference>
<dbReference type="InterPro" id="IPR006195">
    <property type="entry name" value="aa-tRNA-synth_II"/>
</dbReference>
<organism evidence="5">
    <name type="scientific">marine sediment metagenome</name>
    <dbReference type="NCBI Taxonomy" id="412755"/>
    <lineage>
        <taxon>unclassified sequences</taxon>
        <taxon>metagenomes</taxon>
        <taxon>ecological metagenomes</taxon>
    </lineage>
</organism>
<feature type="domain" description="Aminoacyl-transfer RNA synthetases class-II family profile" evidence="4">
    <location>
        <begin position="7"/>
        <end position="139"/>
    </location>
</feature>
<keyword evidence="1" id="KW-0436">Ligase</keyword>
<dbReference type="Pfam" id="PF00152">
    <property type="entry name" value="tRNA-synt_2"/>
    <property type="match status" value="1"/>
</dbReference>
<dbReference type="GO" id="GO:0004824">
    <property type="term" value="F:lysine-tRNA ligase activity"/>
    <property type="evidence" value="ECO:0007669"/>
    <property type="project" value="TreeGrafter"/>
</dbReference>
<gene>
    <name evidence="5" type="ORF">LCGC14_3051270</name>
</gene>
<evidence type="ECO:0000313" key="5">
    <source>
        <dbReference type="EMBL" id="KKK57756.1"/>
    </source>
</evidence>
<dbReference type="PROSITE" id="PS50862">
    <property type="entry name" value="AA_TRNA_LIGASE_II"/>
    <property type="match status" value="1"/>
</dbReference>
<dbReference type="GO" id="GO:0005829">
    <property type="term" value="C:cytosol"/>
    <property type="evidence" value="ECO:0007669"/>
    <property type="project" value="TreeGrafter"/>
</dbReference>
<dbReference type="PANTHER" id="PTHR42918:SF6">
    <property type="entry name" value="ELONGATION FACTOR P--(R)-BETA-LYSINE LIGASE"/>
    <property type="match status" value="1"/>
</dbReference>
<accession>A0A0F8ZCI0</accession>
<dbReference type="EMBL" id="LAZR01064316">
    <property type="protein sequence ID" value="KKK57756.1"/>
    <property type="molecule type" value="Genomic_DNA"/>
</dbReference>
<evidence type="ECO:0000256" key="3">
    <source>
        <dbReference type="ARBA" id="ARBA00022840"/>
    </source>
</evidence>
<protein>
    <recommendedName>
        <fullName evidence="4">Aminoacyl-transfer RNA synthetases class-II family profile domain-containing protein</fullName>
    </recommendedName>
</protein>
<dbReference type="GO" id="GO:0005524">
    <property type="term" value="F:ATP binding"/>
    <property type="evidence" value="ECO:0007669"/>
    <property type="project" value="InterPro"/>
</dbReference>
<keyword evidence="2" id="KW-0547">Nucleotide-binding</keyword>
<name>A0A0F8ZCI0_9ZZZZ</name>
<comment type="caution">
    <text evidence="5">The sequence shown here is derived from an EMBL/GenBank/DDBJ whole genome shotgun (WGS) entry which is preliminary data.</text>
</comment>
<dbReference type="AlphaFoldDB" id="A0A0F8ZCI0"/>
<dbReference type="PANTHER" id="PTHR42918">
    <property type="entry name" value="LYSYL-TRNA SYNTHETASE"/>
    <property type="match status" value="1"/>
</dbReference>
<dbReference type="GO" id="GO:0000049">
    <property type="term" value="F:tRNA binding"/>
    <property type="evidence" value="ECO:0007669"/>
    <property type="project" value="TreeGrafter"/>
</dbReference>
<keyword evidence="3" id="KW-0067">ATP-binding</keyword>
<evidence type="ECO:0000259" key="4">
    <source>
        <dbReference type="PROSITE" id="PS50862"/>
    </source>
</evidence>
<proteinExistence type="predicted"/>
<dbReference type="GO" id="GO:0006430">
    <property type="term" value="P:lysyl-tRNA aminoacylation"/>
    <property type="evidence" value="ECO:0007669"/>
    <property type="project" value="TreeGrafter"/>
</dbReference>
<reference evidence="5" key="1">
    <citation type="journal article" date="2015" name="Nature">
        <title>Complex archaea that bridge the gap between prokaryotes and eukaryotes.</title>
        <authorList>
            <person name="Spang A."/>
            <person name="Saw J.H."/>
            <person name="Jorgensen S.L."/>
            <person name="Zaremba-Niedzwiedzka K."/>
            <person name="Martijn J."/>
            <person name="Lind A.E."/>
            <person name="van Eijk R."/>
            <person name="Schleper C."/>
            <person name="Guy L."/>
            <person name="Ettema T.J."/>
        </authorList>
    </citation>
    <scope>NUCLEOTIDE SEQUENCE</scope>
</reference>
<dbReference type="InterPro" id="IPR004364">
    <property type="entry name" value="Aa-tRNA-synt_II"/>
</dbReference>
<feature type="non-terminal residue" evidence="5">
    <location>
        <position position="139"/>
    </location>
</feature>
<evidence type="ECO:0000256" key="2">
    <source>
        <dbReference type="ARBA" id="ARBA00022741"/>
    </source>
</evidence>
<dbReference type="Gene3D" id="3.30.930.10">
    <property type="entry name" value="Bira Bifunctional Protein, Domain 2"/>
    <property type="match status" value="1"/>
</dbReference>
<evidence type="ECO:0000256" key="1">
    <source>
        <dbReference type="ARBA" id="ARBA00022598"/>
    </source>
</evidence>
<sequence length="139" mass="16181">MTAREIFKKRSKLSASIRSYFLKKGYLEVDTPLLSPFLIPEANIEIFTSQYIQPDGETRELYLIPSPELWMKRLLALGTGSIFQISHCFRNFESLGAHHNPEFTMLEYYSIDADYRKSMEITEELFLHLLDELSLAPLL</sequence>